<evidence type="ECO:0000256" key="3">
    <source>
        <dbReference type="ARBA" id="ARBA00023004"/>
    </source>
</evidence>
<dbReference type="InterPro" id="IPR016053">
    <property type="entry name" value="Haem_Oase-like"/>
</dbReference>
<dbReference type="RefSeq" id="WP_344431515.1">
    <property type="nucleotide sequence ID" value="NZ_BAAANN010000063.1"/>
</dbReference>
<dbReference type="Proteomes" id="UP001501116">
    <property type="component" value="Unassembled WGS sequence"/>
</dbReference>
<protein>
    <submittedName>
        <fullName evidence="4">Biliverdin-producing heme oxygenase</fullName>
    </submittedName>
</protein>
<evidence type="ECO:0000256" key="2">
    <source>
        <dbReference type="ARBA" id="ARBA00022723"/>
    </source>
</evidence>
<dbReference type="CDD" id="cd19165">
    <property type="entry name" value="HemeO"/>
    <property type="match status" value="1"/>
</dbReference>
<dbReference type="EMBL" id="BAAANN010000063">
    <property type="protein sequence ID" value="GAA1992104.1"/>
    <property type="molecule type" value="Genomic_DNA"/>
</dbReference>
<gene>
    <name evidence="4" type="ORF">GCM10009754_83720</name>
</gene>
<dbReference type="PIRSF" id="PIRSF000343">
    <property type="entry name" value="Haem_Oase"/>
    <property type="match status" value="1"/>
</dbReference>
<dbReference type="Pfam" id="PF01126">
    <property type="entry name" value="Heme_oxygenase"/>
    <property type="match status" value="1"/>
</dbReference>
<keyword evidence="5" id="KW-1185">Reference proteome</keyword>
<evidence type="ECO:0000313" key="5">
    <source>
        <dbReference type="Proteomes" id="UP001501116"/>
    </source>
</evidence>
<organism evidence="4 5">
    <name type="scientific">Amycolatopsis minnesotensis</name>
    <dbReference type="NCBI Taxonomy" id="337894"/>
    <lineage>
        <taxon>Bacteria</taxon>
        <taxon>Bacillati</taxon>
        <taxon>Actinomycetota</taxon>
        <taxon>Actinomycetes</taxon>
        <taxon>Pseudonocardiales</taxon>
        <taxon>Pseudonocardiaceae</taxon>
        <taxon>Amycolatopsis</taxon>
    </lineage>
</organism>
<name>A0ABP5E8U5_9PSEU</name>
<evidence type="ECO:0000256" key="1">
    <source>
        <dbReference type="ARBA" id="ARBA00022617"/>
    </source>
</evidence>
<sequence length="225" mass="24937">MPVATETPLDQARFSAVLRRSTLGVHDRANHSRYMDALLGGALTLSGYTQLAVQYHYIYGAIEQASTAMAGDRVGGAFVFDELRRLPSLEADLEFLVGAGWRTAIEPLPATRAYVDRIKSVAFDWAGGYVAHHYTRYLGDIAGGQVIRRLLEKNYRIDGPGSLFYRFDLPMSAPAFRDRYRGLLDTAPWDEAERAKVIDETLAAFECNIAVFAELADGMDEHLAA</sequence>
<proteinExistence type="predicted"/>
<dbReference type="PANTHER" id="PTHR10720:SF0">
    <property type="entry name" value="HEME OXYGENASE"/>
    <property type="match status" value="1"/>
</dbReference>
<evidence type="ECO:0000313" key="4">
    <source>
        <dbReference type="EMBL" id="GAA1992104.1"/>
    </source>
</evidence>
<dbReference type="PANTHER" id="PTHR10720">
    <property type="entry name" value="HEME OXYGENASE"/>
    <property type="match status" value="1"/>
</dbReference>
<keyword evidence="1" id="KW-0349">Heme</keyword>
<dbReference type="SUPFAM" id="SSF48613">
    <property type="entry name" value="Heme oxygenase-like"/>
    <property type="match status" value="1"/>
</dbReference>
<dbReference type="InterPro" id="IPR002051">
    <property type="entry name" value="Haem_Oase"/>
</dbReference>
<dbReference type="PRINTS" id="PR00088">
    <property type="entry name" value="HAEMOXYGNASE"/>
</dbReference>
<keyword evidence="2" id="KW-0479">Metal-binding</keyword>
<reference evidence="5" key="1">
    <citation type="journal article" date="2019" name="Int. J. Syst. Evol. Microbiol.">
        <title>The Global Catalogue of Microorganisms (GCM) 10K type strain sequencing project: providing services to taxonomists for standard genome sequencing and annotation.</title>
        <authorList>
            <consortium name="The Broad Institute Genomics Platform"/>
            <consortium name="The Broad Institute Genome Sequencing Center for Infectious Disease"/>
            <person name="Wu L."/>
            <person name="Ma J."/>
        </authorList>
    </citation>
    <scope>NUCLEOTIDE SEQUENCE [LARGE SCALE GENOMIC DNA]</scope>
    <source>
        <strain evidence="5">JCM 14545</strain>
    </source>
</reference>
<accession>A0ABP5E8U5</accession>
<comment type="caution">
    <text evidence="4">The sequence shown here is derived from an EMBL/GenBank/DDBJ whole genome shotgun (WGS) entry which is preliminary data.</text>
</comment>
<dbReference type="Gene3D" id="1.20.910.10">
    <property type="entry name" value="Heme oxygenase-like"/>
    <property type="match status" value="1"/>
</dbReference>
<dbReference type="InterPro" id="IPR016084">
    <property type="entry name" value="Haem_Oase-like_multi-hlx"/>
</dbReference>
<keyword evidence="3" id="KW-0408">Iron</keyword>